<evidence type="ECO:0000313" key="2">
    <source>
        <dbReference type="Proteomes" id="UP001145094"/>
    </source>
</evidence>
<comment type="caution">
    <text evidence="1">The sequence shown here is derived from an EMBL/GenBank/DDBJ whole genome shotgun (WGS) entry which is preliminary data.</text>
</comment>
<protein>
    <submittedName>
        <fullName evidence="1">Uncharacterized protein</fullName>
    </submittedName>
</protein>
<accession>A0A9W6FE55</accession>
<gene>
    <name evidence="1" type="ORF">Selli2_02600</name>
</gene>
<dbReference type="Proteomes" id="UP001145094">
    <property type="component" value="Unassembled WGS sequence"/>
</dbReference>
<organism evidence="1 2">
    <name type="scientific">Sellimonas catena</name>
    <dbReference type="NCBI Taxonomy" id="2994035"/>
    <lineage>
        <taxon>Bacteria</taxon>
        <taxon>Bacillati</taxon>
        <taxon>Bacillota</taxon>
        <taxon>Clostridia</taxon>
        <taxon>Lachnospirales</taxon>
        <taxon>Lachnospiraceae</taxon>
        <taxon>Sellimonas</taxon>
    </lineage>
</organism>
<dbReference type="RefSeq" id="WP_281844270.1">
    <property type="nucleotide sequence ID" value="NZ_BSCH01000002.1"/>
</dbReference>
<dbReference type="EMBL" id="BSCH01000002">
    <property type="protein sequence ID" value="GLG88834.1"/>
    <property type="molecule type" value="Genomic_DNA"/>
</dbReference>
<sequence>MSNKSTERKWDREEVVILVVEYFRTKNLSSDEINQTHQEISDFLRQREEILTGVPVSDIFRNYAGIHMQSGRIRCIDPETHYSGMQGTKLQKEIVQEYLKDPAALITEADRIYDKYGRDQ</sequence>
<reference evidence="1" key="1">
    <citation type="submission" date="2022-11" db="EMBL/GenBank/DDBJ databases">
        <title>Draft genome sequence of Sellimonas catena strain 18CBH55.</title>
        <authorList>
            <person name="Atsushi H."/>
            <person name="Moriya O."/>
            <person name="Mitsuo S."/>
        </authorList>
    </citation>
    <scope>NUCLEOTIDE SEQUENCE</scope>
    <source>
        <strain evidence="1">18CBH55</strain>
    </source>
</reference>
<reference evidence="1" key="2">
    <citation type="submission" date="2022-11" db="EMBL/GenBank/DDBJ databases">
        <title>Draft genome sequence of Sellimonas catena strain 18CBH55.</title>
        <authorList>
            <person name="Hisatomi A."/>
            <person name="Ohkuma M."/>
            <person name="Sakamoto M."/>
        </authorList>
    </citation>
    <scope>NUCLEOTIDE SEQUENCE</scope>
    <source>
        <strain evidence="1">18CBH55</strain>
    </source>
</reference>
<name>A0A9W6FE55_9FIRM</name>
<reference evidence="1" key="3">
    <citation type="journal article" date="2023" name="Int. J. Syst. Evol. Microbiol.">
        <title>Sellimonas catena sp. nov., isolated from human faeces.</title>
        <authorList>
            <person name="Hisatomi A."/>
            <person name="Ohkuma M."/>
            <person name="Sakamoto M."/>
        </authorList>
    </citation>
    <scope>NUCLEOTIDE SEQUENCE</scope>
    <source>
        <strain evidence="1">18CBH55</strain>
    </source>
</reference>
<proteinExistence type="predicted"/>
<evidence type="ECO:0000313" key="1">
    <source>
        <dbReference type="EMBL" id="GLG88834.1"/>
    </source>
</evidence>
<dbReference type="AlphaFoldDB" id="A0A9W6FE55"/>